<dbReference type="AlphaFoldDB" id="A0A243WBJ1"/>
<name>A0A243WBJ1_9BACT</name>
<accession>A0A243WBJ1</accession>
<dbReference type="InterPro" id="IPR007138">
    <property type="entry name" value="ABM_dom"/>
</dbReference>
<dbReference type="Pfam" id="PF03992">
    <property type="entry name" value="ABM"/>
    <property type="match status" value="1"/>
</dbReference>
<organism evidence="2 3">
    <name type="scientific">Hymenobacter crusticola</name>
    <dbReference type="NCBI Taxonomy" id="1770526"/>
    <lineage>
        <taxon>Bacteria</taxon>
        <taxon>Pseudomonadati</taxon>
        <taxon>Bacteroidota</taxon>
        <taxon>Cytophagia</taxon>
        <taxon>Cytophagales</taxon>
        <taxon>Hymenobacteraceae</taxon>
        <taxon>Hymenobacter</taxon>
    </lineage>
</organism>
<evidence type="ECO:0000313" key="2">
    <source>
        <dbReference type="EMBL" id="OUJ72760.1"/>
    </source>
</evidence>
<keyword evidence="3" id="KW-1185">Reference proteome</keyword>
<dbReference type="InterPro" id="IPR050744">
    <property type="entry name" value="AI-2_Isomerase_LsrG"/>
</dbReference>
<gene>
    <name evidence="2" type="ORF">BXP70_17650</name>
</gene>
<evidence type="ECO:0000313" key="3">
    <source>
        <dbReference type="Proteomes" id="UP000194873"/>
    </source>
</evidence>
<protein>
    <recommendedName>
        <fullName evidence="1">ABM domain-containing protein</fullName>
    </recommendedName>
</protein>
<dbReference type="GO" id="GO:0005829">
    <property type="term" value="C:cytosol"/>
    <property type="evidence" value="ECO:0007669"/>
    <property type="project" value="TreeGrafter"/>
</dbReference>
<dbReference type="GO" id="GO:0016491">
    <property type="term" value="F:oxidoreductase activity"/>
    <property type="evidence" value="ECO:0007669"/>
    <property type="project" value="TreeGrafter"/>
</dbReference>
<dbReference type="EMBL" id="MTSE01000009">
    <property type="protein sequence ID" value="OUJ72760.1"/>
    <property type="molecule type" value="Genomic_DNA"/>
</dbReference>
<dbReference type="PROSITE" id="PS51725">
    <property type="entry name" value="ABM"/>
    <property type="match status" value="1"/>
</dbReference>
<reference evidence="2 3" key="1">
    <citation type="submission" date="2017-01" db="EMBL/GenBank/DDBJ databases">
        <title>A new Hymenobacter.</title>
        <authorList>
            <person name="Liang Y."/>
            <person name="Feng F."/>
        </authorList>
    </citation>
    <scope>NUCLEOTIDE SEQUENCE [LARGE SCALE GENOMIC DNA]</scope>
    <source>
        <strain evidence="2">MIMBbqt21</strain>
    </source>
</reference>
<evidence type="ECO:0000259" key="1">
    <source>
        <dbReference type="PROSITE" id="PS51725"/>
    </source>
</evidence>
<feature type="domain" description="ABM" evidence="1">
    <location>
        <begin position="6"/>
        <end position="96"/>
    </location>
</feature>
<dbReference type="PANTHER" id="PTHR33336:SF3">
    <property type="entry name" value="ABM DOMAIN-CONTAINING PROTEIN"/>
    <property type="match status" value="1"/>
</dbReference>
<sequence>MEENKVFLMVKWQVQPGQEEAVRQALTQLVAHSRTEPGCLYYQPHVSTAQPDLIYLYEVYASPAAATAHRETEYFQQIVLQTIVPLLLSREVVAVNPLAEVVNSRF</sequence>
<dbReference type="Gene3D" id="3.30.70.100">
    <property type="match status" value="1"/>
</dbReference>
<dbReference type="SUPFAM" id="SSF54909">
    <property type="entry name" value="Dimeric alpha+beta barrel"/>
    <property type="match status" value="1"/>
</dbReference>
<dbReference type="RefSeq" id="WP_218779809.1">
    <property type="nucleotide sequence ID" value="NZ_MTSE01000009.1"/>
</dbReference>
<dbReference type="InterPro" id="IPR011008">
    <property type="entry name" value="Dimeric_a/b-barrel"/>
</dbReference>
<comment type="caution">
    <text evidence="2">The sequence shown here is derived from an EMBL/GenBank/DDBJ whole genome shotgun (WGS) entry which is preliminary data.</text>
</comment>
<dbReference type="Proteomes" id="UP000194873">
    <property type="component" value="Unassembled WGS sequence"/>
</dbReference>
<dbReference type="PANTHER" id="PTHR33336">
    <property type="entry name" value="QUINOL MONOOXYGENASE YGIN-RELATED"/>
    <property type="match status" value="1"/>
</dbReference>
<proteinExistence type="predicted"/>